<dbReference type="PROSITE" id="PS50003">
    <property type="entry name" value="PH_DOMAIN"/>
    <property type="match status" value="2"/>
</dbReference>
<accession>A0A212ELH2</accession>
<dbReference type="AlphaFoldDB" id="A0A212ELH2"/>
<sequence length="609" mass="67384">TWSKRVSSMGRVESSGSEAGALGRACLALEPLALPVGALLTKLDRALAPEHIQDADMEGLLALPAGPLLEYLDRILSAIDLPIRNGAEDPEYKAVAELLHDYLTTTCDAYKSYISSAGTTVGLVESARRRGGAGSRHAAAFDAGSPLPLACLLLRPLHRLHHYEHLAEGPITTIHLLLTQRATDTDVSVLRHTDMCISYNIITNKMTCELCRVSPPALCRMSRDALALCRQLCRAADDQLTHVENHATLCQLQRDLLGYDKLLVADREFVRLGCVYKHSPKGLQQRMLFLVSYDKLLVADREFVRLGCVYKHSPKGLQQRMLFLFSDILILSSKSASGHFRAHSALAARGLVVEKTDQAHTFTVTGEDTVITLSTSNETEYRGWFNDLTRTVDAANKTNKVIDTELTPYLQDYETSNSEECSTPGANNGSSSGNALAHVCWHRTTSLSRRQLHLAMRSQLSGYLLRKFKNSHGWQKLWVVFALCTLFFYKTGRDSAPLASLPLLGYSVGPPSAGDGIDKDFVFKLQFKNHVYFFRADSHYTYNRRVVLSDRKCTPERASNTEHGIVPPRPPSPASRVISEHLQSPAAHLPSLAKWIEVLQAPMAKPPLS</sequence>
<dbReference type="GO" id="GO:0005085">
    <property type="term" value="F:guanyl-nucleotide exchange factor activity"/>
    <property type="evidence" value="ECO:0007669"/>
    <property type="project" value="TreeGrafter"/>
</dbReference>
<feature type="domain" description="PH" evidence="2">
    <location>
        <begin position="457"/>
        <end position="604"/>
    </location>
</feature>
<dbReference type="SUPFAM" id="SSF50729">
    <property type="entry name" value="PH domain-like"/>
    <property type="match status" value="2"/>
</dbReference>
<dbReference type="KEGG" id="dpl:KGM_202152B"/>
<dbReference type="Pfam" id="PF00169">
    <property type="entry name" value="PH"/>
    <property type="match status" value="1"/>
</dbReference>
<evidence type="ECO:0000259" key="2">
    <source>
        <dbReference type="PROSITE" id="PS50003"/>
    </source>
</evidence>
<protein>
    <submittedName>
        <fullName evidence="3">FERM RhoGEF and pleckstrin domain-containing protein 2</fullName>
    </submittedName>
</protein>
<keyword evidence="4" id="KW-1185">Reference proteome</keyword>
<proteinExistence type="predicted"/>
<evidence type="ECO:0000256" key="1">
    <source>
        <dbReference type="SAM" id="MobiDB-lite"/>
    </source>
</evidence>
<dbReference type="PANTHER" id="PTHR45858">
    <property type="entry name" value="FERM DOMAIN CONTAINING PROTEIN"/>
    <property type="match status" value="1"/>
</dbReference>
<dbReference type="InterPro" id="IPR011993">
    <property type="entry name" value="PH-like_dom_sf"/>
</dbReference>
<dbReference type="InParanoid" id="A0A212ELH2"/>
<gene>
    <name evidence="3" type="ORF">KGM_202152B</name>
</gene>
<feature type="non-terminal residue" evidence="3">
    <location>
        <position position="1"/>
    </location>
</feature>
<dbReference type="Proteomes" id="UP000007151">
    <property type="component" value="Unassembled WGS sequence"/>
</dbReference>
<reference evidence="3 4" key="1">
    <citation type="journal article" date="2011" name="Cell">
        <title>The monarch butterfly genome yields insights into long-distance migration.</title>
        <authorList>
            <person name="Zhan S."/>
            <person name="Merlin C."/>
            <person name="Boore J.L."/>
            <person name="Reppert S.M."/>
        </authorList>
    </citation>
    <scope>NUCLEOTIDE SEQUENCE [LARGE SCALE GENOMIC DNA]</scope>
    <source>
        <strain evidence="3">F-2</strain>
    </source>
</reference>
<evidence type="ECO:0000313" key="3">
    <source>
        <dbReference type="EMBL" id="OWR42335.1"/>
    </source>
</evidence>
<comment type="caution">
    <text evidence="3">The sequence shown here is derived from an EMBL/GenBank/DDBJ whole genome shotgun (WGS) entry which is preliminary data.</text>
</comment>
<evidence type="ECO:0000313" key="4">
    <source>
        <dbReference type="Proteomes" id="UP000007151"/>
    </source>
</evidence>
<dbReference type="CDD" id="cd01220">
    <property type="entry name" value="PH1_FARP1-like"/>
    <property type="match status" value="1"/>
</dbReference>
<dbReference type="PANTHER" id="PTHR45858:SF1">
    <property type="entry name" value="FERM DOMAIN-CONTAINING PROTEIN 7"/>
    <property type="match status" value="1"/>
</dbReference>
<organism evidence="3 4">
    <name type="scientific">Danaus plexippus plexippus</name>
    <dbReference type="NCBI Taxonomy" id="278856"/>
    <lineage>
        <taxon>Eukaryota</taxon>
        <taxon>Metazoa</taxon>
        <taxon>Ecdysozoa</taxon>
        <taxon>Arthropoda</taxon>
        <taxon>Hexapoda</taxon>
        <taxon>Insecta</taxon>
        <taxon>Pterygota</taxon>
        <taxon>Neoptera</taxon>
        <taxon>Endopterygota</taxon>
        <taxon>Lepidoptera</taxon>
        <taxon>Glossata</taxon>
        <taxon>Ditrysia</taxon>
        <taxon>Papilionoidea</taxon>
        <taxon>Nymphalidae</taxon>
        <taxon>Danainae</taxon>
        <taxon>Danaini</taxon>
        <taxon>Danaina</taxon>
        <taxon>Danaus</taxon>
        <taxon>Danaus</taxon>
    </lineage>
</organism>
<name>A0A212ELH2_DANPL</name>
<dbReference type="InterPro" id="IPR051835">
    <property type="entry name" value="RAC1-GEF"/>
</dbReference>
<dbReference type="SMART" id="SM00233">
    <property type="entry name" value="PH"/>
    <property type="match status" value="2"/>
</dbReference>
<dbReference type="CDD" id="cd13235">
    <property type="entry name" value="PH2_FARP1-like"/>
    <property type="match status" value="1"/>
</dbReference>
<dbReference type="Gene3D" id="2.30.29.30">
    <property type="entry name" value="Pleckstrin-homology domain (PH domain)/Phosphotyrosine-binding domain (PTB)"/>
    <property type="match status" value="3"/>
</dbReference>
<dbReference type="EMBL" id="AGBW02014061">
    <property type="protein sequence ID" value="OWR42335.1"/>
    <property type="molecule type" value="Genomic_DNA"/>
</dbReference>
<feature type="region of interest" description="Disordered" evidence="1">
    <location>
        <begin position="555"/>
        <end position="576"/>
    </location>
</feature>
<dbReference type="InterPro" id="IPR001849">
    <property type="entry name" value="PH_domain"/>
</dbReference>
<feature type="domain" description="PH" evidence="2">
    <location>
        <begin position="302"/>
        <end position="393"/>
    </location>
</feature>
<dbReference type="FunFam" id="2.30.29.30:FF:000046">
    <property type="entry name" value="FERM, RhoGEF and pleckstrin domain-containing protein 1"/>
    <property type="match status" value="1"/>
</dbReference>